<dbReference type="Pfam" id="PF00098">
    <property type="entry name" value="zf-CCHC"/>
    <property type="match status" value="1"/>
</dbReference>
<reference evidence="3" key="1">
    <citation type="submission" date="2021-03" db="EMBL/GenBank/DDBJ databases">
        <authorList>
            <person name="Bekaert M."/>
        </authorList>
    </citation>
    <scope>NUCLEOTIDE SEQUENCE</scope>
</reference>
<dbReference type="Gene3D" id="4.10.60.10">
    <property type="entry name" value="Zinc finger, CCHC-type"/>
    <property type="match status" value="1"/>
</dbReference>
<dbReference type="GO" id="GO:0003676">
    <property type="term" value="F:nucleic acid binding"/>
    <property type="evidence" value="ECO:0007669"/>
    <property type="project" value="InterPro"/>
</dbReference>
<gene>
    <name evidence="3" type="ORF">MEDL_65332</name>
</gene>
<dbReference type="InterPro" id="IPR001878">
    <property type="entry name" value="Znf_CCHC"/>
</dbReference>
<protein>
    <recommendedName>
        <fullName evidence="2">CCHC-type domain-containing protein</fullName>
    </recommendedName>
</protein>
<proteinExistence type="predicted"/>
<keyword evidence="1" id="KW-0863">Zinc-finger</keyword>
<dbReference type="PANTHER" id="PTHR33223:SF6">
    <property type="entry name" value="CCHC-TYPE DOMAIN-CONTAINING PROTEIN"/>
    <property type="match status" value="1"/>
</dbReference>
<dbReference type="InterPro" id="IPR036875">
    <property type="entry name" value="Znf_CCHC_sf"/>
</dbReference>
<dbReference type="GO" id="GO:0008270">
    <property type="term" value="F:zinc ion binding"/>
    <property type="evidence" value="ECO:0007669"/>
    <property type="project" value="UniProtKB-KW"/>
</dbReference>
<dbReference type="PROSITE" id="PS50158">
    <property type="entry name" value="ZF_CCHC"/>
    <property type="match status" value="1"/>
</dbReference>
<dbReference type="AlphaFoldDB" id="A0A8S3VG22"/>
<accession>A0A8S3VG22</accession>
<comment type="caution">
    <text evidence="3">The sequence shown here is derived from an EMBL/GenBank/DDBJ whole genome shotgun (WGS) entry which is preliminary data.</text>
</comment>
<feature type="domain" description="CCHC-type" evidence="2">
    <location>
        <begin position="237"/>
        <end position="252"/>
    </location>
</feature>
<evidence type="ECO:0000313" key="3">
    <source>
        <dbReference type="EMBL" id="CAG2253811.1"/>
    </source>
</evidence>
<dbReference type="OrthoDB" id="6071571at2759"/>
<keyword evidence="1" id="KW-0479">Metal-binding</keyword>
<evidence type="ECO:0000259" key="2">
    <source>
        <dbReference type="PROSITE" id="PS50158"/>
    </source>
</evidence>
<dbReference type="SMART" id="SM00343">
    <property type="entry name" value="ZnF_C2HC"/>
    <property type="match status" value="1"/>
</dbReference>
<keyword evidence="4" id="KW-1185">Reference proteome</keyword>
<dbReference type="EMBL" id="CAJPWZ010003169">
    <property type="protein sequence ID" value="CAG2253811.1"/>
    <property type="molecule type" value="Genomic_DNA"/>
</dbReference>
<name>A0A8S3VG22_MYTED</name>
<evidence type="ECO:0000256" key="1">
    <source>
        <dbReference type="PROSITE-ProRule" id="PRU00047"/>
    </source>
</evidence>
<dbReference type="SUPFAM" id="SSF57756">
    <property type="entry name" value="Retrovirus zinc finger-like domains"/>
    <property type="match status" value="1"/>
</dbReference>
<organism evidence="3 4">
    <name type="scientific">Mytilus edulis</name>
    <name type="common">Blue mussel</name>
    <dbReference type="NCBI Taxonomy" id="6550"/>
    <lineage>
        <taxon>Eukaryota</taxon>
        <taxon>Metazoa</taxon>
        <taxon>Spiralia</taxon>
        <taxon>Lophotrochozoa</taxon>
        <taxon>Mollusca</taxon>
        <taxon>Bivalvia</taxon>
        <taxon>Autobranchia</taxon>
        <taxon>Pteriomorphia</taxon>
        <taxon>Mytilida</taxon>
        <taxon>Mytiloidea</taxon>
        <taxon>Mytilidae</taxon>
        <taxon>Mytilinae</taxon>
        <taxon>Mytilus</taxon>
    </lineage>
</organism>
<keyword evidence="1" id="KW-0862">Zinc</keyword>
<sequence>MAEQDIGQAFNNLAFQLQGLSNKLGAQGVNQIIPKFSGDATKFRTWIKQIEKYIVLAGLGRNEAKMVAYQASDPPVSDFIHRWLEQNDGDETVGWNELKAQLVVRFSEVSDPQHAFDLLSKIKQKHGENVPIFAERLYNLAEEVFKDQNVNLPIIQKQLVNFFINGLSLDYLKMKIMRSNPDTFQGAVAVAMTEQNLRKRFELRRGTPERSNNSRHFEVQGAGEEAMEVDHYRNSKRCFNCNKIGHRSRDCRARKQVNAFDQTPKFNKETFTSSAIIMELNTNTCIDIGLAVVILQLTTAFKIRCPDVSERHLRSKAWCPNAHKYTCLYDENQHSYNESCSVKFDFQRPGYRVTLRTNLHAAACLDDLYQPFIFSPTNPAIVSWRSLYVQKRVKLYQ</sequence>
<dbReference type="Proteomes" id="UP000683360">
    <property type="component" value="Unassembled WGS sequence"/>
</dbReference>
<dbReference type="PANTHER" id="PTHR33223">
    <property type="entry name" value="CCHC-TYPE DOMAIN-CONTAINING PROTEIN"/>
    <property type="match status" value="1"/>
</dbReference>
<evidence type="ECO:0000313" key="4">
    <source>
        <dbReference type="Proteomes" id="UP000683360"/>
    </source>
</evidence>